<evidence type="ECO:0000313" key="6">
    <source>
        <dbReference type="Proteomes" id="UP000215914"/>
    </source>
</evidence>
<dbReference type="GO" id="GO:0016491">
    <property type="term" value="F:oxidoreductase activity"/>
    <property type="evidence" value="ECO:0007669"/>
    <property type="project" value="UniProtKB-KW"/>
</dbReference>
<protein>
    <submittedName>
        <fullName evidence="4">Perakine reductase</fullName>
        <ecNumber evidence="4">1.1.1.317</ecNumber>
    </submittedName>
    <submittedName>
        <fullName evidence="5">Putative aldo/keto reductase/potassium channel subunit beta</fullName>
    </submittedName>
</protein>
<dbReference type="InterPro" id="IPR023210">
    <property type="entry name" value="NADP_OxRdtase_dom"/>
</dbReference>
<dbReference type="PANTHER" id="PTHR43625">
    <property type="entry name" value="AFLATOXIN B1 ALDEHYDE REDUCTASE"/>
    <property type="match status" value="1"/>
</dbReference>
<dbReference type="Proteomes" id="UP000215914">
    <property type="component" value="Chromosome 14"/>
</dbReference>
<evidence type="ECO:0000313" key="4">
    <source>
        <dbReference type="EMBL" id="KAF5768406.1"/>
    </source>
</evidence>
<reference evidence="5" key="2">
    <citation type="submission" date="2017-02" db="EMBL/GenBank/DDBJ databases">
        <title>Sunflower complete genome.</title>
        <authorList>
            <person name="Langlade N."/>
            <person name="Munos S."/>
        </authorList>
    </citation>
    <scope>NUCLEOTIDE SEQUENCE [LARGE SCALE GENOMIC DNA]</scope>
    <source>
        <tissue evidence="5">Leaves</tissue>
    </source>
</reference>
<dbReference type="OMA" id="CFVDGKM"/>
<keyword evidence="5" id="KW-0406">Ion transport</keyword>
<dbReference type="AlphaFoldDB" id="A0A251SJJ4"/>
<dbReference type="EC" id="1.1.1.317" evidence="4"/>
<dbReference type="SUPFAM" id="SSF51430">
    <property type="entry name" value="NAD(P)-linked oxidoreductase"/>
    <property type="match status" value="1"/>
</dbReference>
<keyword evidence="5" id="KW-0813">Transport</keyword>
<keyword evidence="5" id="KW-0407">Ion channel</keyword>
<sequence>MARVPRVKLGSQGLEVSAQGLGCMSMSAFYGAPKPEPDMIKLIHHAVNAGVTFLDTSDVYGPETNEILLGKALKGGVREKVELATKFGVKYVDGYAWEIEGDPAYVRAACEASLKRLEVDCIDLYYQHRIDTRVPIEITVNFYSLDYTCFDLPAYISALLKIRIQSGFLVFELNLSVWD</sequence>
<evidence type="ECO:0000256" key="2">
    <source>
        <dbReference type="ARBA" id="ARBA00023002"/>
    </source>
</evidence>
<dbReference type="GO" id="GO:0005737">
    <property type="term" value="C:cytoplasm"/>
    <property type="evidence" value="ECO:0000318"/>
    <property type="project" value="GO_Central"/>
</dbReference>
<evidence type="ECO:0000256" key="1">
    <source>
        <dbReference type="ARBA" id="ARBA00022857"/>
    </source>
</evidence>
<dbReference type="EMBL" id="MNCJ02000329">
    <property type="protein sequence ID" value="KAF5768406.1"/>
    <property type="molecule type" value="Genomic_DNA"/>
</dbReference>
<reference evidence="4" key="3">
    <citation type="submission" date="2020-06" db="EMBL/GenBank/DDBJ databases">
        <title>Helianthus annuus Genome sequencing and assembly Release 2.</title>
        <authorList>
            <person name="Gouzy J."/>
            <person name="Langlade N."/>
            <person name="Munos S."/>
        </authorList>
    </citation>
    <scope>NUCLEOTIDE SEQUENCE</scope>
    <source>
        <tissue evidence="4">Leaves</tissue>
    </source>
</reference>
<dbReference type="InParanoid" id="A0A251SJJ4"/>
<dbReference type="Pfam" id="PF00248">
    <property type="entry name" value="Aldo_ket_red"/>
    <property type="match status" value="1"/>
</dbReference>
<dbReference type="STRING" id="4232.A0A251SJJ4"/>
<dbReference type="InterPro" id="IPR036812">
    <property type="entry name" value="NAD(P)_OxRdtase_dom_sf"/>
</dbReference>
<reference evidence="4 6" key="1">
    <citation type="journal article" date="2017" name="Nature">
        <title>The sunflower genome provides insights into oil metabolism, flowering and Asterid evolution.</title>
        <authorList>
            <person name="Badouin H."/>
            <person name="Gouzy J."/>
            <person name="Grassa C.J."/>
            <person name="Murat F."/>
            <person name="Staton S.E."/>
            <person name="Cottret L."/>
            <person name="Lelandais-Briere C."/>
            <person name="Owens G.L."/>
            <person name="Carrere S."/>
            <person name="Mayjonade B."/>
            <person name="Legrand L."/>
            <person name="Gill N."/>
            <person name="Kane N.C."/>
            <person name="Bowers J.E."/>
            <person name="Hubner S."/>
            <person name="Bellec A."/>
            <person name="Berard A."/>
            <person name="Berges H."/>
            <person name="Blanchet N."/>
            <person name="Boniface M.C."/>
            <person name="Brunel D."/>
            <person name="Catrice O."/>
            <person name="Chaidir N."/>
            <person name="Claudel C."/>
            <person name="Donnadieu C."/>
            <person name="Faraut T."/>
            <person name="Fievet G."/>
            <person name="Helmstetter N."/>
            <person name="King M."/>
            <person name="Knapp S.J."/>
            <person name="Lai Z."/>
            <person name="Le Paslier M.C."/>
            <person name="Lippi Y."/>
            <person name="Lorenzon L."/>
            <person name="Mandel J.R."/>
            <person name="Marage G."/>
            <person name="Marchand G."/>
            <person name="Marquand E."/>
            <person name="Bret-Mestries E."/>
            <person name="Morien E."/>
            <person name="Nambeesan S."/>
            <person name="Nguyen T."/>
            <person name="Pegot-Espagnet P."/>
            <person name="Pouilly N."/>
            <person name="Raftis F."/>
            <person name="Sallet E."/>
            <person name="Schiex T."/>
            <person name="Thomas J."/>
            <person name="Vandecasteele C."/>
            <person name="Vares D."/>
            <person name="Vear F."/>
            <person name="Vautrin S."/>
            <person name="Crespi M."/>
            <person name="Mangin B."/>
            <person name="Burke J.M."/>
            <person name="Salse J."/>
            <person name="Munos S."/>
            <person name="Vincourt P."/>
            <person name="Rieseberg L.H."/>
            <person name="Langlade N.B."/>
        </authorList>
    </citation>
    <scope>NUCLEOTIDE SEQUENCE [LARGE SCALE GENOMIC DNA]</scope>
    <source>
        <strain evidence="6">cv. SF193</strain>
        <tissue evidence="4">Leaves</tissue>
    </source>
</reference>
<keyword evidence="1" id="KW-0521">NADP</keyword>
<dbReference type="Gene3D" id="3.20.20.100">
    <property type="entry name" value="NADP-dependent oxidoreductase domain"/>
    <property type="match status" value="1"/>
</dbReference>
<proteinExistence type="predicted"/>
<dbReference type="GO" id="GO:0034220">
    <property type="term" value="P:monoatomic ion transmembrane transport"/>
    <property type="evidence" value="ECO:0007669"/>
    <property type="project" value="UniProtKB-KW"/>
</dbReference>
<gene>
    <name evidence="5" type="ORF">HannXRQ_Chr14g0436951</name>
    <name evidence="4" type="ORF">HanXRQr2_Chr14g0636071</name>
</gene>
<dbReference type="InterPro" id="IPR050791">
    <property type="entry name" value="Aldo-Keto_reductase"/>
</dbReference>
<keyword evidence="2 4" id="KW-0560">Oxidoreductase</keyword>
<name>A0A251SJJ4_HELAN</name>
<evidence type="ECO:0000259" key="3">
    <source>
        <dbReference type="Pfam" id="PF00248"/>
    </source>
</evidence>
<dbReference type="PANTHER" id="PTHR43625:SF90">
    <property type="entry name" value="PERAKINE REDUCTASE"/>
    <property type="match status" value="1"/>
</dbReference>
<feature type="domain" description="NADP-dependent oxidoreductase" evidence="3">
    <location>
        <begin position="21"/>
        <end position="140"/>
    </location>
</feature>
<dbReference type="Gramene" id="mRNA:HanXRQr2_Chr14g0636071">
    <property type="protein sequence ID" value="mRNA:HanXRQr2_Chr14g0636071"/>
    <property type="gene ID" value="HanXRQr2_Chr14g0636071"/>
</dbReference>
<organism evidence="5 6">
    <name type="scientific">Helianthus annuus</name>
    <name type="common">Common sunflower</name>
    <dbReference type="NCBI Taxonomy" id="4232"/>
    <lineage>
        <taxon>Eukaryota</taxon>
        <taxon>Viridiplantae</taxon>
        <taxon>Streptophyta</taxon>
        <taxon>Embryophyta</taxon>
        <taxon>Tracheophyta</taxon>
        <taxon>Spermatophyta</taxon>
        <taxon>Magnoliopsida</taxon>
        <taxon>eudicotyledons</taxon>
        <taxon>Gunneridae</taxon>
        <taxon>Pentapetalae</taxon>
        <taxon>asterids</taxon>
        <taxon>campanulids</taxon>
        <taxon>Asterales</taxon>
        <taxon>Asteraceae</taxon>
        <taxon>Asteroideae</taxon>
        <taxon>Heliantheae alliance</taxon>
        <taxon>Heliantheae</taxon>
        <taxon>Helianthus</taxon>
    </lineage>
</organism>
<evidence type="ECO:0000313" key="5">
    <source>
        <dbReference type="EMBL" id="OTF97650.1"/>
    </source>
</evidence>
<accession>A0A251SJJ4</accession>
<keyword evidence="6" id="KW-1185">Reference proteome</keyword>
<dbReference type="EMBL" id="CM007903">
    <property type="protein sequence ID" value="OTF97650.1"/>
    <property type="molecule type" value="Genomic_DNA"/>
</dbReference>